<feature type="compositionally biased region" description="Gly residues" evidence="3">
    <location>
        <begin position="772"/>
        <end position="783"/>
    </location>
</feature>
<feature type="region of interest" description="Disordered" evidence="3">
    <location>
        <begin position="70"/>
        <end position="237"/>
    </location>
</feature>
<feature type="compositionally biased region" description="Polar residues" evidence="3">
    <location>
        <begin position="1282"/>
        <end position="1303"/>
    </location>
</feature>
<feature type="compositionally biased region" description="Polar residues" evidence="3">
    <location>
        <begin position="1108"/>
        <end position="1129"/>
    </location>
</feature>
<dbReference type="Pfam" id="PF02037">
    <property type="entry name" value="SAP"/>
    <property type="match status" value="1"/>
</dbReference>
<feature type="compositionally biased region" description="Polar residues" evidence="3">
    <location>
        <begin position="87"/>
        <end position="103"/>
    </location>
</feature>
<feature type="compositionally biased region" description="Gly residues" evidence="3">
    <location>
        <begin position="1234"/>
        <end position="1244"/>
    </location>
</feature>
<dbReference type="InterPro" id="IPR043136">
    <property type="entry name" value="B30.2/SPRY_sf"/>
</dbReference>
<feature type="compositionally biased region" description="Gly residues" evidence="3">
    <location>
        <begin position="910"/>
        <end position="930"/>
    </location>
</feature>
<evidence type="ECO:0000256" key="2">
    <source>
        <dbReference type="ARBA" id="ARBA00023242"/>
    </source>
</evidence>
<dbReference type="Pfam" id="PF13671">
    <property type="entry name" value="AAA_33"/>
    <property type="match status" value="1"/>
</dbReference>
<name>A0A068WGV4_ECHGR</name>
<feature type="compositionally biased region" description="Gly residues" evidence="3">
    <location>
        <begin position="839"/>
        <end position="861"/>
    </location>
</feature>
<dbReference type="EMBL" id="LK028579">
    <property type="protein sequence ID" value="CDS19310.1"/>
    <property type="molecule type" value="Genomic_DNA"/>
</dbReference>
<feature type="compositionally biased region" description="Basic and acidic residues" evidence="3">
    <location>
        <begin position="212"/>
        <end position="234"/>
    </location>
</feature>
<gene>
    <name evidence="6" type="ORF">EgrG_000460500</name>
</gene>
<feature type="domain" description="B30.2/SPRY" evidence="4">
    <location>
        <begin position="240"/>
        <end position="438"/>
    </location>
</feature>
<dbReference type="GO" id="GO:0000380">
    <property type="term" value="P:alternative mRNA splicing, via spliceosome"/>
    <property type="evidence" value="ECO:0007669"/>
    <property type="project" value="TreeGrafter"/>
</dbReference>
<dbReference type="SMART" id="SM00513">
    <property type="entry name" value="SAP"/>
    <property type="match status" value="1"/>
</dbReference>
<protein>
    <submittedName>
        <fullName evidence="6 8">E1b 55 kDa associated protein</fullName>
    </submittedName>
</protein>
<dbReference type="CDD" id="cd12884">
    <property type="entry name" value="SPRY_hnRNP"/>
    <property type="match status" value="1"/>
</dbReference>
<dbReference type="Gene3D" id="1.10.720.30">
    <property type="entry name" value="SAP domain"/>
    <property type="match status" value="1"/>
</dbReference>
<dbReference type="PANTHER" id="PTHR12381">
    <property type="entry name" value="HETEROGENEOUS NUCLEAR RIBONUCLEOPROTEIN U FAMILY MEMBER"/>
    <property type="match status" value="1"/>
</dbReference>
<sequence>MDQPFDPTTLKVNDLRDELKRRRINPIGTKAVLLQRLSKVLADEGKTLQDFAKSLVEGSKPIQESVKAVEADSVATPEGNFVAGATGDSSVNVNEISKSQSPTPQHPASKEEDCQPEGSPLKQLESSSESPIPHAGEQGTSDDQHPPEEKAISGSQQDVKEQDSLCEGGLLEGRDSSELRDCSSERDHSSDRDPSRERDFSKDRSRHRSRERNHSRERDRSRGYDHSLDRDRRRTPPRRVCEPSIEVEDEVNDWEKKEDVLLDMYNSDISLIIARDGFSAKPLTEEGFSLMWAGARTNYGVKDGKCFFEVKVGKELSVDSAESLVGGATHVLRVGWSTDKSGLALGEEVNTYGYGGMAKKSTGGKFEEYGCEFREGDVVGAFLEITDSEAVMSFSVNGANQGECYRVLKSSLGGDFALFPHVYVKNVDFMVNFGQENQDAWFPPSDDPDSWKLVNQVPLEGRVRAGLPPPSRAECEAIMMVGLPGAGKTVYANSLCKLKPEKQYNILGTNLILDKMKVTGLTRKRNYHGRWDVLIDKANQCLNKLISIACKRRRNYILDQTNVYPSAQRRKMRPFEGFQRRAIVIVPTDEEFKRRIDQRAKEEGKEVPEKAVLEMKANFEIPKSVVEDSSSVFDEVIFTELQRDEAEKLVKQYNAEGKAGRQAEKRHRTDSSSHRDYSSSRHGDHREYHHRDHRSRFDSYSRSSGRGDYDRRDSRGSGRFDYRTDRGTGGDRGRFGPRYRDEGREFGNREGGRYGGGGRFDNDSDYRSRGRGSYGGGAGGGGAFQRSPRGRGGGFGGAPFPLDRPSYSGSQYDHFGSDRPPHFNRGGYRGEGGNDDGGNDGYQRGNSGGRGGGYGNYGGTGYSYYATGERRRYEQVGDSSGGPPPAKQAAIGEGQYHGGFQGDGVNYRGGFRGGRGGGGDRGTSFGGPRGGSYPQVSQGPASRQPISTYSGSYYGAYGQQQPQQQGLPKGNAGTPSNYPGSGFGRGDEYQKSQQRGSSAFGGNGRPSRFSSAAPDDIPQRDSTSSQAVASRYRSNYAASQGYDGGKDSHSQQSRSRYDQGCSLAQQDQGAYGGGGSGYNQQSGGRQPPSTTGPAQDYGYGYNRHQPGGMQSSPQKVQQGYGSDFTNQGANRQQQKPSQQGGYGGGYGGGSGNYGRQRPQTGDPSERYYKGYDDDKPGRGFDKPGQQQGYDNDAYGQRVGDSTNLSAQKFQLGYGNDFQSGKTQSKHSQESQGGYYQGFGGGQGSGSNKPGQQQDYGDVYSQQGSNSSSQGQQSYSGYGQQGTPTKSGQPFQQSFDSGGYNQRSGGHLKAGQPSQRYGSESGSGGAGSYGQQGSVSSKSDPRSYEYSAGVNYASYGYGNVFSSGGNAAATASNTPVSVGAAAAVAATAPSLYASALNAASKSSGETARTATQGYASAAPAQLPQASSYGYGSGGYYGGAPSASGSWPFGANSSVGGSGSQAQQGPIGGSGASYSYNQRQ</sequence>
<feature type="compositionally biased region" description="Basic and acidic residues" evidence="3">
    <location>
        <begin position="658"/>
        <end position="752"/>
    </location>
</feature>
<dbReference type="PANTHER" id="PTHR12381:SF56">
    <property type="entry name" value="B30.2_SPRY DOMAIN-CONTAINING PROTEIN-RELATED"/>
    <property type="match status" value="1"/>
</dbReference>
<dbReference type="Gene3D" id="2.60.120.920">
    <property type="match status" value="1"/>
</dbReference>
<dbReference type="FunFam" id="3.40.50.300:FF:000355">
    <property type="entry name" value="Heterogeneous nuclear ribonucleoprotein U-like 1, isoform CRA_a"/>
    <property type="match status" value="1"/>
</dbReference>
<evidence type="ECO:0000313" key="7">
    <source>
        <dbReference type="Proteomes" id="UP000492820"/>
    </source>
</evidence>
<dbReference type="InterPro" id="IPR003034">
    <property type="entry name" value="SAP_dom"/>
</dbReference>
<accession>A0A068WGV4</accession>
<dbReference type="InterPro" id="IPR027417">
    <property type="entry name" value="P-loop_NTPase"/>
</dbReference>
<evidence type="ECO:0000259" key="4">
    <source>
        <dbReference type="PROSITE" id="PS50188"/>
    </source>
</evidence>
<dbReference type="SUPFAM" id="SSF52540">
    <property type="entry name" value="P-loop containing nucleoside triphosphate hydrolases"/>
    <property type="match status" value="1"/>
</dbReference>
<feature type="compositionally biased region" description="Basic and acidic residues" evidence="3">
    <location>
        <begin position="1163"/>
        <end position="1181"/>
    </location>
</feature>
<evidence type="ECO:0000259" key="5">
    <source>
        <dbReference type="PROSITE" id="PS50800"/>
    </source>
</evidence>
<dbReference type="InterPro" id="IPR036361">
    <property type="entry name" value="SAP_dom_sf"/>
</dbReference>
<feature type="region of interest" description="Disordered" evidence="3">
    <location>
        <begin position="654"/>
        <end position="1342"/>
    </location>
</feature>
<feature type="compositionally biased region" description="Gly residues" evidence="3">
    <location>
        <begin position="1140"/>
        <end position="1152"/>
    </location>
</feature>
<dbReference type="GO" id="GO:0005634">
    <property type="term" value="C:nucleus"/>
    <property type="evidence" value="ECO:0007669"/>
    <property type="project" value="UniProtKB-SubCell"/>
</dbReference>
<feature type="domain" description="SAP" evidence="5">
    <location>
        <begin position="7"/>
        <end position="41"/>
    </location>
</feature>
<dbReference type="Proteomes" id="UP000492820">
    <property type="component" value="Unassembled WGS sequence"/>
</dbReference>
<feature type="compositionally biased region" description="Polar residues" evidence="3">
    <location>
        <begin position="1199"/>
        <end position="1208"/>
    </location>
</feature>
<feature type="compositionally biased region" description="Basic and acidic residues" evidence="3">
    <location>
        <begin position="142"/>
        <end position="151"/>
    </location>
</feature>
<feature type="compositionally biased region" description="Polar residues" evidence="3">
    <location>
        <begin position="1020"/>
        <end position="1038"/>
    </location>
</feature>
<comment type="subcellular location">
    <subcellularLocation>
        <location evidence="1">Nucleus</location>
    </subcellularLocation>
</comment>
<dbReference type="SUPFAM" id="SSF49899">
    <property type="entry name" value="Concanavalin A-like lectins/glucanases"/>
    <property type="match status" value="1"/>
</dbReference>
<dbReference type="Gene3D" id="3.40.50.300">
    <property type="entry name" value="P-loop containing nucleotide triphosphate hydrolases"/>
    <property type="match status" value="1"/>
</dbReference>
<dbReference type="OrthoDB" id="445357at2759"/>
<evidence type="ECO:0000313" key="6">
    <source>
        <dbReference type="EMBL" id="CDS19310.1"/>
    </source>
</evidence>
<reference evidence="8" key="3">
    <citation type="submission" date="2020-10" db="UniProtKB">
        <authorList>
            <consortium name="WormBaseParasite"/>
        </authorList>
    </citation>
    <scope>IDENTIFICATION</scope>
</reference>
<proteinExistence type="predicted"/>
<dbReference type="InterPro" id="IPR013320">
    <property type="entry name" value="ConA-like_dom_sf"/>
</dbReference>
<feature type="compositionally biased region" description="Gly residues" evidence="3">
    <location>
        <begin position="1320"/>
        <end position="1329"/>
    </location>
</feature>
<dbReference type="WBParaSite" id="EgrG_000460500">
    <property type="protein sequence ID" value="EgrG_000460500"/>
    <property type="gene ID" value="EgrG_000460500"/>
</dbReference>
<dbReference type="PROSITE" id="PS50800">
    <property type="entry name" value="SAP"/>
    <property type="match status" value="1"/>
</dbReference>
<feature type="compositionally biased region" description="Basic and acidic residues" evidence="3">
    <location>
        <begin position="172"/>
        <end position="203"/>
    </location>
</feature>
<reference evidence="6 7" key="1">
    <citation type="journal article" date="2013" name="Nature">
        <title>The genomes of four tapeworm species reveal adaptations to parasitism.</title>
        <authorList>
            <person name="Tsai I.J."/>
            <person name="Zarowiecki M."/>
            <person name="Holroyd N."/>
            <person name="Garciarrubio A."/>
            <person name="Sanchez-Flores A."/>
            <person name="Brooks K.L."/>
            <person name="Tracey A."/>
            <person name="Bobes R.J."/>
            <person name="Fragoso G."/>
            <person name="Sciutto E."/>
            <person name="Aslett M."/>
            <person name="Beasley H."/>
            <person name="Bennett H.M."/>
            <person name="Cai J."/>
            <person name="Camicia F."/>
            <person name="Clark R."/>
            <person name="Cucher M."/>
            <person name="De Silva N."/>
            <person name="Day T.A."/>
            <person name="Deplazes P."/>
            <person name="Estrada K."/>
            <person name="Fernandez C."/>
            <person name="Holland P.W."/>
            <person name="Hou J."/>
            <person name="Hu S."/>
            <person name="Huckvale T."/>
            <person name="Hung S.S."/>
            <person name="Kamenetzky L."/>
            <person name="Keane J.A."/>
            <person name="Kiss F."/>
            <person name="Koziol U."/>
            <person name="Lambert O."/>
            <person name="Liu K."/>
            <person name="Luo X."/>
            <person name="Luo Y."/>
            <person name="Macchiaroli N."/>
            <person name="Nichol S."/>
            <person name="Paps J."/>
            <person name="Parkinson J."/>
            <person name="Pouchkina-Stantcheva N."/>
            <person name="Riddiford N."/>
            <person name="Rosenzvit M."/>
            <person name="Salinas G."/>
            <person name="Wasmuth J.D."/>
            <person name="Zamanian M."/>
            <person name="Zheng Y."/>
            <person name="Cai X."/>
            <person name="Soberon X."/>
            <person name="Olson P.D."/>
            <person name="Laclette J.P."/>
            <person name="Brehm K."/>
            <person name="Berriman M."/>
            <person name="Garciarrubio A."/>
            <person name="Bobes R.J."/>
            <person name="Fragoso G."/>
            <person name="Sanchez-Flores A."/>
            <person name="Estrada K."/>
            <person name="Cevallos M.A."/>
            <person name="Morett E."/>
            <person name="Gonzalez V."/>
            <person name="Portillo T."/>
            <person name="Ochoa-Leyva A."/>
            <person name="Jose M.V."/>
            <person name="Sciutto E."/>
            <person name="Landa A."/>
            <person name="Jimenez L."/>
            <person name="Valdes V."/>
            <person name="Carrero J.C."/>
            <person name="Larralde C."/>
            <person name="Morales-Montor J."/>
            <person name="Limon-Lason J."/>
            <person name="Soberon X."/>
            <person name="Laclette J.P."/>
        </authorList>
    </citation>
    <scope>NUCLEOTIDE SEQUENCE [LARGE SCALE GENOMIC DNA]</scope>
</reference>
<evidence type="ECO:0000256" key="3">
    <source>
        <dbReference type="SAM" id="MobiDB-lite"/>
    </source>
</evidence>
<dbReference type="InterPro" id="IPR001870">
    <property type="entry name" value="B30.2/SPRY"/>
</dbReference>
<evidence type="ECO:0000313" key="8">
    <source>
        <dbReference type="WBParaSite" id="EgrG_000460500"/>
    </source>
</evidence>
<dbReference type="PROSITE" id="PS50188">
    <property type="entry name" value="B302_SPRY"/>
    <property type="match status" value="1"/>
</dbReference>
<dbReference type="GO" id="GO:0003723">
    <property type="term" value="F:RNA binding"/>
    <property type="evidence" value="ECO:0007669"/>
    <property type="project" value="TreeGrafter"/>
</dbReference>
<reference evidence="6" key="2">
    <citation type="submission" date="2014-06" db="EMBL/GenBank/DDBJ databases">
        <authorList>
            <person name="Aslett M."/>
        </authorList>
    </citation>
    <scope>NUCLEOTIDE SEQUENCE</scope>
</reference>
<dbReference type="InterPro" id="IPR035778">
    <property type="entry name" value="SPRY_hnRNP_U"/>
</dbReference>
<feature type="compositionally biased region" description="Low complexity" evidence="3">
    <location>
        <begin position="1245"/>
        <end position="1281"/>
    </location>
</feature>
<feature type="region of interest" description="Disordered" evidence="3">
    <location>
        <begin position="1448"/>
        <end position="1478"/>
    </location>
</feature>
<feature type="compositionally biased region" description="Polar residues" evidence="3">
    <location>
        <begin position="934"/>
        <end position="948"/>
    </location>
</feature>
<feature type="compositionally biased region" description="Low complexity" evidence="3">
    <location>
        <begin position="949"/>
        <end position="966"/>
    </location>
</feature>
<dbReference type="SUPFAM" id="SSF68906">
    <property type="entry name" value="SAP domain"/>
    <property type="match status" value="1"/>
</dbReference>
<evidence type="ECO:0000256" key="1">
    <source>
        <dbReference type="ARBA" id="ARBA00004123"/>
    </source>
</evidence>
<feature type="compositionally biased region" description="Low complexity" evidence="3">
    <location>
        <begin position="1448"/>
        <end position="1463"/>
    </location>
</feature>
<keyword evidence="2" id="KW-0539">Nucleus</keyword>
<feature type="compositionally biased region" description="Low complexity" evidence="3">
    <location>
        <begin position="1130"/>
        <end position="1139"/>
    </location>
</feature>
<organism evidence="6">
    <name type="scientific">Echinococcus granulosus</name>
    <name type="common">Hydatid tapeworm</name>
    <dbReference type="NCBI Taxonomy" id="6210"/>
    <lineage>
        <taxon>Eukaryota</taxon>
        <taxon>Metazoa</taxon>
        <taxon>Spiralia</taxon>
        <taxon>Lophotrochozoa</taxon>
        <taxon>Platyhelminthes</taxon>
        <taxon>Cestoda</taxon>
        <taxon>Eucestoda</taxon>
        <taxon>Cyclophyllidea</taxon>
        <taxon>Taeniidae</taxon>
        <taxon>Echinococcus</taxon>
        <taxon>Echinococcus granulosus group</taxon>
    </lineage>
</organism>